<dbReference type="GO" id="GO:0005929">
    <property type="term" value="C:cilium"/>
    <property type="evidence" value="ECO:0007669"/>
    <property type="project" value="UniProtKB-ARBA"/>
</dbReference>
<keyword evidence="3" id="KW-0677">Repeat</keyword>
<feature type="domain" description="EML-like second beta-propeller" evidence="7">
    <location>
        <begin position="1697"/>
        <end position="1956"/>
    </location>
</feature>
<evidence type="ECO:0000256" key="4">
    <source>
        <dbReference type="PROSITE-ProRule" id="PRU00221"/>
    </source>
</evidence>
<feature type="domain" description="EML-like second beta-propeller" evidence="7">
    <location>
        <begin position="328"/>
        <end position="592"/>
    </location>
</feature>
<protein>
    <recommendedName>
        <fullName evidence="10">Echinoderm microtubule-associated protein-like 6</fullName>
    </recommendedName>
</protein>
<feature type="region of interest" description="Disordered" evidence="5">
    <location>
        <begin position="1310"/>
        <end position="1359"/>
    </location>
</feature>
<evidence type="ECO:0000256" key="5">
    <source>
        <dbReference type="SAM" id="MobiDB-lite"/>
    </source>
</evidence>
<dbReference type="InterPro" id="IPR036322">
    <property type="entry name" value="WD40_repeat_dom_sf"/>
</dbReference>
<reference evidence="8" key="1">
    <citation type="journal article" date="2023" name="Mol. Biol. Evol.">
        <title>Third-Generation Sequencing Reveals the Adaptive Role of the Epigenome in Three Deep-Sea Polychaetes.</title>
        <authorList>
            <person name="Perez M."/>
            <person name="Aroh O."/>
            <person name="Sun Y."/>
            <person name="Lan Y."/>
            <person name="Juniper S.K."/>
            <person name="Young C.R."/>
            <person name="Angers B."/>
            <person name="Qian P.Y."/>
        </authorList>
    </citation>
    <scope>NUCLEOTIDE SEQUENCE</scope>
    <source>
        <strain evidence="8">R07B-5</strain>
    </source>
</reference>
<evidence type="ECO:0008006" key="10">
    <source>
        <dbReference type="Google" id="ProtNLM"/>
    </source>
</evidence>
<feature type="domain" description="EML-like first beta-propeller" evidence="6">
    <location>
        <begin position="716"/>
        <end position="978"/>
    </location>
</feature>
<dbReference type="FunFam" id="2.130.10.10:FF:000037">
    <property type="entry name" value="Putative echinoderm microtubule-associated protein-like 6"/>
    <property type="match status" value="1"/>
</dbReference>
<evidence type="ECO:0000259" key="7">
    <source>
        <dbReference type="Pfam" id="PF23414"/>
    </source>
</evidence>
<dbReference type="InterPro" id="IPR015943">
    <property type="entry name" value="WD40/YVTN_repeat-like_dom_sf"/>
</dbReference>
<keyword evidence="9" id="KW-1185">Reference proteome</keyword>
<dbReference type="FunFam" id="2.130.10.10:FF:000044">
    <property type="entry name" value="echinoderm microtubule-associated protein-like 6 isoform X1"/>
    <property type="match status" value="1"/>
</dbReference>
<dbReference type="InterPro" id="IPR001680">
    <property type="entry name" value="WD40_rpt"/>
</dbReference>
<accession>A0AAD9UJJ1</accession>
<evidence type="ECO:0000256" key="3">
    <source>
        <dbReference type="ARBA" id="ARBA00022737"/>
    </source>
</evidence>
<feature type="domain" description="EML-like first beta-propeller" evidence="6">
    <location>
        <begin position="1409"/>
        <end position="1677"/>
    </location>
</feature>
<feature type="compositionally biased region" description="Acidic residues" evidence="5">
    <location>
        <begin position="1278"/>
        <end position="1290"/>
    </location>
</feature>
<dbReference type="SUPFAM" id="SSF82171">
    <property type="entry name" value="DPP6 N-terminal domain-like"/>
    <property type="match status" value="1"/>
</dbReference>
<feature type="compositionally biased region" description="Acidic residues" evidence="5">
    <location>
        <begin position="613"/>
        <end position="632"/>
    </location>
</feature>
<feature type="repeat" description="WD" evidence="4">
    <location>
        <begin position="233"/>
        <end position="263"/>
    </location>
</feature>
<dbReference type="SMART" id="SM00320">
    <property type="entry name" value="WD40"/>
    <property type="match status" value="30"/>
</dbReference>
<name>A0AAD9UJJ1_RIDPI</name>
<dbReference type="InterPro" id="IPR011047">
    <property type="entry name" value="Quinoprotein_ADH-like_sf"/>
</dbReference>
<dbReference type="PROSITE" id="PS00678">
    <property type="entry name" value="WD_REPEATS_1"/>
    <property type="match status" value="1"/>
</dbReference>
<evidence type="ECO:0000313" key="9">
    <source>
        <dbReference type="Proteomes" id="UP001209878"/>
    </source>
</evidence>
<proteinExistence type="inferred from homology"/>
<feature type="repeat" description="WD" evidence="4">
    <location>
        <begin position="990"/>
        <end position="1031"/>
    </location>
</feature>
<organism evidence="8 9">
    <name type="scientific">Ridgeia piscesae</name>
    <name type="common">Tubeworm</name>
    <dbReference type="NCBI Taxonomy" id="27915"/>
    <lineage>
        <taxon>Eukaryota</taxon>
        <taxon>Metazoa</taxon>
        <taxon>Spiralia</taxon>
        <taxon>Lophotrochozoa</taxon>
        <taxon>Annelida</taxon>
        <taxon>Polychaeta</taxon>
        <taxon>Sedentaria</taxon>
        <taxon>Canalipalpata</taxon>
        <taxon>Sabellida</taxon>
        <taxon>Siboglinidae</taxon>
        <taxon>Ridgeia</taxon>
    </lineage>
</organism>
<comment type="caution">
    <text evidence="8">The sequence shown here is derived from an EMBL/GenBank/DDBJ whole genome shotgun (WGS) entry which is preliminary data.</text>
</comment>
<feature type="repeat" description="WD" evidence="4">
    <location>
        <begin position="330"/>
        <end position="362"/>
    </location>
</feature>
<dbReference type="Gene3D" id="2.130.10.10">
    <property type="entry name" value="YVTN repeat-like/Quinoprotein amine dehydrogenase"/>
    <property type="match status" value="6"/>
</dbReference>
<evidence type="ECO:0000313" key="8">
    <source>
        <dbReference type="EMBL" id="KAK2191844.1"/>
    </source>
</evidence>
<dbReference type="SUPFAM" id="SSF50978">
    <property type="entry name" value="WD40 repeat-like"/>
    <property type="match status" value="5"/>
</dbReference>
<dbReference type="Pfam" id="PF03451">
    <property type="entry name" value="HELP"/>
    <property type="match status" value="3"/>
</dbReference>
<dbReference type="PANTHER" id="PTHR13720:SF33">
    <property type="entry name" value="HELP DOMAIN-CONTAINING PROTEIN"/>
    <property type="match status" value="1"/>
</dbReference>
<evidence type="ECO:0000256" key="2">
    <source>
        <dbReference type="ARBA" id="ARBA00022574"/>
    </source>
</evidence>
<dbReference type="InterPro" id="IPR019775">
    <property type="entry name" value="WD40_repeat_CS"/>
</dbReference>
<keyword evidence="2 4" id="KW-0853">WD repeat</keyword>
<dbReference type="InterPro" id="IPR050630">
    <property type="entry name" value="WD_repeat_EMAP"/>
</dbReference>
<evidence type="ECO:0000259" key="6">
    <source>
        <dbReference type="Pfam" id="PF23409"/>
    </source>
</evidence>
<dbReference type="PANTHER" id="PTHR13720">
    <property type="entry name" value="WD-40 REPEAT PROTEIN"/>
    <property type="match status" value="1"/>
</dbReference>
<dbReference type="InterPro" id="IPR055442">
    <property type="entry name" value="Beta-prop_EML-like_2nd"/>
</dbReference>
<feature type="region of interest" description="Disordered" evidence="5">
    <location>
        <begin position="599"/>
        <end position="632"/>
    </location>
</feature>
<feature type="domain" description="EML-like first beta-propeller" evidence="6">
    <location>
        <begin position="53"/>
        <end position="307"/>
    </location>
</feature>
<feature type="domain" description="EML-like second beta-propeller" evidence="7">
    <location>
        <begin position="997"/>
        <end position="1263"/>
    </location>
</feature>
<dbReference type="InterPro" id="IPR055439">
    <property type="entry name" value="Beta-prop_EML_1st"/>
</dbReference>
<dbReference type="FunFam" id="2.130.10.10:FF:000042">
    <property type="entry name" value="echinoderm microtubule-associated protein-like 6 isoform X1"/>
    <property type="match status" value="1"/>
</dbReference>
<feature type="repeat" description="WD" evidence="4">
    <location>
        <begin position="404"/>
        <end position="436"/>
    </location>
</feature>
<feature type="repeat" description="WD" evidence="4">
    <location>
        <begin position="1772"/>
        <end position="1813"/>
    </location>
</feature>
<feature type="region of interest" description="Disordered" evidence="5">
    <location>
        <begin position="1271"/>
        <end position="1295"/>
    </location>
</feature>
<dbReference type="InterPro" id="IPR005108">
    <property type="entry name" value="HELP"/>
</dbReference>
<dbReference type="Pfam" id="PF23409">
    <property type="entry name" value="Beta-prop_EML"/>
    <property type="match status" value="3"/>
</dbReference>
<gene>
    <name evidence="8" type="ORF">NP493_44g09026</name>
</gene>
<dbReference type="CDD" id="cd00200">
    <property type="entry name" value="WD40"/>
    <property type="match status" value="1"/>
</dbReference>
<dbReference type="FunFam" id="2.130.10.10:FF:000040">
    <property type="entry name" value="echinoderm microtubule-associated protein-like 6 isoform X1"/>
    <property type="match status" value="1"/>
</dbReference>
<dbReference type="Proteomes" id="UP001209878">
    <property type="component" value="Unassembled WGS sequence"/>
</dbReference>
<sequence length="1957" mass="215656">MTSKTAPKSQLRLEWVFGYRGHQCRNNLYYTASKDVVFFVAGVGVVYNLREHKQRFFLGHDDDIISLALHPEKILIATGQVGKKPYICVWDSLSVQTTSILKDGHQQGVSGVNFSSDGMRLVSVGLDQYATINVWDWRKGKVLATARGHSDRVFDIQFHQHQPDTIVSCGVKHIKFWSLCGNALNGHKGVFGKTGEIQTMLCLSFAPDDITYAGTLSGAIYVWKGRNLQKVITDAHQGGIYTMDCADEGYVTGAKDGKIRLWDTDFKPITKIDLTQASDGYQGLSIRSVCWRGDKVLVGTQDSEVFEVAISERQKPRCLIQGHAEGELWALDVHPKKPIFATGSDDHTVRIWNMQGNQILTRTTLEQPIRSCSFNPDGSQLAVGLMDGSFMVLRTKDLQEVVHIKDRKEVIHEMKFSPDGNFLAVGSNDNFVDIYSAPQRFKRVGQCAGSSSFITHLDWSEDNKYLQTNSGAAERLFFKMPSGKQLTNKDEIRNIRWATWTSVLGAEVSGIWEKYTDTNDINATHANYGAEVCVTGDDFGLVKLFRFPSLKKGAKFRKYVGHSAHVTNCRFSADKSRVITIGGGDHAVFQWRFLPEGIADDDDDTQDACVDSNSDDSDSDMSDVDEIDSDLEAESRQKYDRVISKEDMTALKSHIKGELAPGKKRARAPNEGLKLNFVHGYRGYDCRNNLFYLQTGEVVYHVAAVGIVYNREKHAQRFYTQHTDDILCLSVHPGKDFIATGQVGRDAATHVWDADTLKTLSILKGHHQRGVCAADFSGDGKKLATVGLDDNHSIVVWDWRKGEKLATTRGHKDKIFVIKWNPHEASKLVTVGVKHIKFWTQTGGGFTSKRGTFGNVAKLDSMLCVTYGRTPDVCYTGGGSGAIYVWVGLTLSKTIKAHEGPCFATHSLEKGFVTGGKDGLVSLWDDQFDRCLKTYAIKRSALAPGTRGMLLQDNPSIRAVVLGHGHILVGTKNAEILEISKEGVTHILVQGHREGEVWGLATHPEKLLCASVSDDRTLRLWDLSSQHKMVNCKILKKPARCVCFSPDGKAVAVGLKDGSFVVVNADTLEDIVQFHHRKEEISDIRFSPGVGKYLAVASHDNFIDIYNVLSSKRVGVCKGHSSYVTHIDWDTRGKLLVSNSGAKEQLFFEAPRGKRQTVRSTEIENMDWASWTGVLGQTVEGVWPPKCDVTDVNAACLSYDKTLLATADDFGFVKLFQYPAKGKYAKFKKYLGHSAHVTNVRWSCNDSHLVSIGGADTSLMVWSHGTVGDRACARGDSDDSDTDSEEEGGYDSDVAREKNMDYTTKIYNDPIRKKTGVKPHEQDYEEEEKPVASRQARPPQKVKKIDSVAAPSGNGKKKRLAKVHEMHLDMVLGYRGFDCRNNLHYLNDGTDVVYHAAGAGIVLNLSSANQSFYLQHTDDIICLGVNEHPKYKNVIATGQIGAQPEVNIWDAGTKETISVLKGFHTKGVCAVNFSCGGKLLVTVGLDADHSLAVWRWQDGSKVASGPGHSDRIFQAEFRPDSDSNFVTVGVKHVKFWTVAGGQLLGKKGIIAAVPECPNMPKMQTMLSVAFGANNVTFTGAMNGDVYVWKDTTLTRLVQKAHNGPVFSMYTTLRDGLIVTGAKEQVGQDGGCIKLWDQEMKRCRAFQLQTGQTVEVVKSVCRHKGKILVGTKGSEFIEVHEKTGESHLVSCGHGEGELWGLATHPSVDRFITASDDGTVRAWDVTTKRMLHKLAIGAARSADISPDGEMVAVGLKNGGIAILAMSNFKVLGQRRDRGSRIDVIRFSPDGRYLAVGSEEGCVDFYDLSKGSSLQRANYCKGITGFVAAVDFSLDGKYIRVGTGAYVLQVFQVPEAKEVKDNKIISGITWATWTSVLGSDVTGVWPSQSKNDDVNCAHVSHGGNAIVTGDDFGLVKLFDFPCPQKEAAHKTYGGHSAHVTNVQFTYDDRYVVSVGGDDCW</sequence>
<dbReference type="EMBL" id="JAODUO010000044">
    <property type="protein sequence ID" value="KAK2191844.1"/>
    <property type="molecule type" value="Genomic_DNA"/>
</dbReference>
<dbReference type="PROSITE" id="PS50082">
    <property type="entry name" value="WD_REPEATS_2"/>
    <property type="match status" value="7"/>
</dbReference>
<evidence type="ECO:0000256" key="1">
    <source>
        <dbReference type="ARBA" id="ARBA00006489"/>
    </source>
</evidence>
<dbReference type="FunFam" id="2.130.10.10:FF:000024">
    <property type="entry name" value="Putative echinoderm microtubule-associated protein-like 6"/>
    <property type="match status" value="2"/>
</dbReference>
<dbReference type="GO" id="GO:0008017">
    <property type="term" value="F:microtubule binding"/>
    <property type="evidence" value="ECO:0007669"/>
    <property type="project" value="TreeGrafter"/>
</dbReference>
<feature type="repeat" description="WD" evidence="4">
    <location>
        <begin position="1230"/>
        <end position="1263"/>
    </location>
</feature>
<dbReference type="SUPFAM" id="SSF50998">
    <property type="entry name" value="Quinoprotein alcohol dehydrogenase-like"/>
    <property type="match status" value="1"/>
</dbReference>
<dbReference type="Pfam" id="PF23414">
    <property type="entry name" value="Beta-prop_EML_2"/>
    <property type="match status" value="3"/>
</dbReference>
<feature type="repeat" description="WD" evidence="4">
    <location>
        <begin position="1700"/>
        <end position="1731"/>
    </location>
</feature>
<comment type="similarity">
    <text evidence="1">Belongs to the WD repeat EMAP family.</text>
</comment>